<evidence type="ECO:0000313" key="3">
    <source>
        <dbReference type="Proteomes" id="UP001602245"/>
    </source>
</evidence>
<gene>
    <name evidence="2" type="ORF">ACFY35_45545</name>
</gene>
<evidence type="ECO:0000259" key="1">
    <source>
        <dbReference type="SMART" id="SM00331"/>
    </source>
</evidence>
<comment type="caution">
    <text evidence="2">The sequence shown here is derived from an EMBL/GenBank/DDBJ whole genome shotgun (WGS) entry which is preliminary data.</text>
</comment>
<dbReference type="SMART" id="SM00331">
    <property type="entry name" value="PP2C_SIG"/>
    <property type="match status" value="1"/>
</dbReference>
<dbReference type="InterPro" id="IPR036890">
    <property type="entry name" value="HATPase_C_sf"/>
</dbReference>
<proteinExistence type="predicted"/>
<evidence type="ECO:0000313" key="2">
    <source>
        <dbReference type="EMBL" id="MFF5296741.1"/>
    </source>
</evidence>
<reference evidence="2 3" key="1">
    <citation type="submission" date="2024-10" db="EMBL/GenBank/DDBJ databases">
        <title>The Natural Products Discovery Center: Release of the First 8490 Sequenced Strains for Exploring Actinobacteria Biosynthetic Diversity.</title>
        <authorList>
            <person name="Kalkreuter E."/>
            <person name="Kautsar S.A."/>
            <person name="Yang D."/>
            <person name="Bader C.D."/>
            <person name="Teijaro C.N."/>
            <person name="Fluegel L."/>
            <person name="Davis C.M."/>
            <person name="Simpson J.R."/>
            <person name="Lauterbach L."/>
            <person name="Steele A.D."/>
            <person name="Gui C."/>
            <person name="Meng S."/>
            <person name="Li G."/>
            <person name="Viehrig K."/>
            <person name="Ye F."/>
            <person name="Su P."/>
            <person name="Kiefer A.F."/>
            <person name="Nichols A."/>
            <person name="Cepeda A.J."/>
            <person name="Yan W."/>
            <person name="Fan B."/>
            <person name="Jiang Y."/>
            <person name="Adhikari A."/>
            <person name="Zheng C.-J."/>
            <person name="Schuster L."/>
            <person name="Cowan T.M."/>
            <person name="Smanski M.J."/>
            <person name="Chevrette M.G."/>
            <person name="De Carvalho L.P.S."/>
            <person name="Shen B."/>
        </authorList>
    </citation>
    <scope>NUCLEOTIDE SEQUENCE [LARGE SCALE GENOMIC DNA]</scope>
    <source>
        <strain evidence="2 3">NPDC000087</strain>
    </source>
</reference>
<protein>
    <submittedName>
        <fullName evidence="2">SpoIIE family protein phosphatase</fullName>
    </submittedName>
</protein>
<dbReference type="PANTHER" id="PTHR35801">
    <property type="entry name" value="PHOSPHOSERINE PHOSPHATASE RSBX"/>
    <property type="match status" value="1"/>
</dbReference>
<dbReference type="EMBL" id="JBIAZU010000009">
    <property type="protein sequence ID" value="MFF5296741.1"/>
    <property type="molecule type" value="Genomic_DNA"/>
</dbReference>
<dbReference type="InterPro" id="IPR036457">
    <property type="entry name" value="PPM-type-like_dom_sf"/>
</dbReference>
<dbReference type="Pfam" id="PF13581">
    <property type="entry name" value="HATPase_c_2"/>
    <property type="match status" value="1"/>
</dbReference>
<dbReference type="Gene3D" id="3.30.565.10">
    <property type="entry name" value="Histidine kinase-like ATPase, C-terminal domain"/>
    <property type="match status" value="1"/>
</dbReference>
<organism evidence="2 3">
    <name type="scientific">Paractinoplanes globisporus</name>
    <dbReference type="NCBI Taxonomy" id="113565"/>
    <lineage>
        <taxon>Bacteria</taxon>
        <taxon>Bacillati</taxon>
        <taxon>Actinomycetota</taxon>
        <taxon>Actinomycetes</taxon>
        <taxon>Micromonosporales</taxon>
        <taxon>Micromonosporaceae</taxon>
        <taxon>Paractinoplanes</taxon>
    </lineage>
</organism>
<dbReference type="Gene3D" id="3.60.40.10">
    <property type="entry name" value="PPM-type phosphatase domain"/>
    <property type="match status" value="1"/>
</dbReference>
<dbReference type="SUPFAM" id="SSF81606">
    <property type="entry name" value="PP2C-like"/>
    <property type="match status" value="1"/>
</dbReference>
<accession>A0ABW6WTX0</accession>
<dbReference type="InterPro" id="IPR003594">
    <property type="entry name" value="HATPase_dom"/>
</dbReference>
<sequence length="345" mass="35639">MVPMSGDAVAALPEELLNGGAWFRVEAAATASAARRAAERLATELGLPEKRTADLSIVTAEAAGNLVKHADQGTLLVRAVRTAEQAGVEIIAVDHGPGMADLARSIGDGHSTAGTLGIGLGAIVRQSSWTDLHSVPGKGTVLVAQVWPADPPSPAWASGLTRPLTGEPVSGDAFAIREADGRKQLLMCDGLGHGGLAAAAAHEAVRAFAVAPSQPPAAVVETLHRRLNHTRGAALAVAELDSDAGLVRYAGLGNISGTVISPVGRRGMISLPGIAGHQRRQIREYDYPLEPDAIVLMHSDGVVDRWDPGDYPGLLSHSPALIAATVLRDAGVRRDDAGVLVARLP</sequence>
<keyword evidence="3" id="KW-1185">Reference proteome</keyword>
<feature type="domain" description="PPM-type phosphatase" evidence="1">
    <location>
        <begin position="153"/>
        <end position="344"/>
    </location>
</feature>
<dbReference type="InterPro" id="IPR039248">
    <property type="entry name" value="Ptase_RsbX"/>
</dbReference>
<dbReference type="SUPFAM" id="SSF55874">
    <property type="entry name" value="ATPase domain of HSP90 chaperone/DNA topoisomerase II/histidine kinase"/>
    <property type="match status" value="1"/>
</dbReference>
<dbReference type="Proteomes" id="UP001602245">
    <property type="component" value="Unassembled WGS sequence"/>
</dbReference>
<name>A0ABW6WTX0_9ACTN</name>
<dbReference type="RefSeq" id="WP_020515082.1">
    <property type="nucleotide sequence ID" value="NZ_JBIAZU010000009.1"/>
</dbReference>
<dbReference type="PANTHER" id="PTHR35801:SF1">
    <property type="entry name" value="PHOSPHOSERINE PHOSPHATASE RSBX"/>
    <property type="match status" value="1"/>
</dbReference>
<dbReference type="InterPro" id="IPR001932">
    <property type="entry name" value="PPM-type_phosphatase-like_dom"/>
</dbReference>
<dbReference type="Pfam" id="PF07228">
    <property type="entry name" value="SpoIIE"/>
    <property type="match status" value="1"/>
</dbReference>